<dbReference type="InterPro" id="IPR034660">
    <property type="entry name" value="DinB/YfiT-like"/>
</dbReference>
<dbReference type="Proteomes" id="UP001165306">
    <property type="component" value="Unassembled WGS sequence"/>
</dbReference>
<name>A0AA41WB16_9BACT</name>
<dbReference type="RefSeq" id="WP_284057014.1">
    <property type="nucleotide sequence ID" value="NZ_JAMSLR010000005.1"/>
</dbReference>
<evidence type="ECO:0000313" key="2">
    <source>
        <dbReference type="EMBL" id="MCM8749232.1"/>
    </source>
</evidence>
<evidence type="ECO:0000259" key="1">
    <source>
        <dbReference type="Pfam" id="PF12867"/>
    </source>
</evidence>
<evidence type="ECO:0000313" key="3">
    <source>
        <dbReference type="Proteomes" id="UP001165306"/>
    </source>
</evidence>
<dbReference type="AlphaFoldDB" id="A0AA41WB16"/>
<feature type="domain" description="DinB-like" evidence="1">
    <location>
        <begin position="12"/>
        <end position="147"/>
    </location>
</feature>
<protein>
    <submittedName>
        <fullName evidence="2">DinB family protein</fullName>
    </submittedName>
</protein>
<dbReference type="InterPro" id="IPR024775">
    <property type="entry name" value="DinB-like"/>
</dbReference>
<sequence>MDERAELIETYQATPVTLRALLRGITDEQARQRPSEDEWSIVEVVAHLGDAEERAHERVRRMLQEEHPFLPAYDPAVLAEQRGYRSMSLAAALERFERLRAEHVATLARLDATGWARTGQHEETGTITVESLTRHMAAHDAIHLAQMARIITTSVATRH</sequence>
<reference evidence="2" key="1">
    <citation type="submission" date="2022-06" db="EMBL/GenBank/DDBJ databases">
        <title>CFH 74404 Thermomicrobiaceae sp.</title>
        <authorList>
            <person name="Ming H."/>
            <person name="Li W.-J."/>
            <person name="Zhao Z."/>
        </authorList>
    </citation>
    <scope>NUCLEOTIDE SEQUENCE</scope>
    <source>
        <strain evidence="2">CFH 74404</strain>
    </source>
</reference>
<keyword evidence="3" id="KW-1185">Reference proteome</keyword>
<dbReference type="Gene3D" id="1.20.120.450">
    <property type="entry name" value="dinb family like domain"/>
    <property type="match status" value="1"/>
</dbReference>
<proteinExistence type="predicted"/>
<accession>A0AA41WB16</accession>
<comment type="caution">
    <text evidence="2">The sequence shown here is derived from an EMBL/GenBank/DDBJ whole genome shotgun (WGS) entry which is preliminary data.</text>
</comment>
<organism evidence="2 3">
    <name type="scientific">Thermalbibacter longus</name>
    <dbReference type="NCBI Taxonomy" id="2951981"/>
    <lineage>
        <taxon>Bacteria</taxon>
        <taxon>Pseudomonadati</taxon>
        <taxon>Thermomicrobiota</taxon>
        <taxon>Thermomicrobia</taxon>
        <taxon>Thermomicrobiales</taxon>
        <taxon>Thermomicrobiaceae</taxon>
        <taxon>Thermalbibacter</taxon>
    </lineage>
</organism>
<dbReference type="EMBL" id="JAMSLR010000005">
    <property type="protein sequence ID" value="MCM8749232.1"/>
    <property type="molecule type" value="Genomic_DNA"/>
</dbReference>
<dbReference type="Pfam" id="PF12867">
    <property type="entry name" value="DinB_2"/>
    <property type="match status" value="1"/>
</dbReference>
<dbReference type="SUPFAM" id="SSF109854">
    <property type="entry name" value="DinB/YfiT-like putative metalloenzymes"/>
    <property type="match status" value="1"/>
</dbReference>
<gene>
    <name evidence="2" type="ORF">NET02_08750</name>
</gene>